<dbReference type="Proteomes" id="UP000016608">
    <property type="component" value="Unassembled WGS sequence"/>
</dbReference>
<name>U2QWL0_EUBRA</name>
<keyword evidence="2" id="KW-1185">Reference proteome</keyword>
<proteinExistence type="predicted"/>
<dbReference type="Pfam" id="PF13151">
    <property type="entry name" value="DUF3990"/>
    <property type="match status" value="1"/>
</dbReference>
<sequence>MVLRRPKRSVECGDSEKNMSAFADQNHAPSLTCVRLEYGFWTEKRSACMGGKLTIYHGSQKLIQQPVYGAGNVRNDYGLGFYCTENVDLAKEWACTEENSGYANCYQLDLGGLTILDLSDHRYHILNWLSLLLQNRVFKISNDLAAEGKEYMLDTFLPEYEDKDIIIGYRADDSYFAFANAFLNNTLSLAQLEKAMYLGKLGEQIVLKSKKAFHHLTFQEAIYAEKETYYPKKMNRDQGAREAFCSERSKKRATDAIYLIDILREEWKNDDARLSGNLSE</sequence>
<dbReference type="InterPro" id="IPR025051">
    <property type="entry name" value="DUF3990"/>
</dbReference>
<dbReference type="HOGENOM" id="CLU_075559_0_0_9"/>
<accession>U2QWL0</accession>
<dbReference type="eggNOG" id="ENOG502ZA7Z">
    <property type="taxonomic scope" value="Bacteria"/>
</dbReference>
<dbReference type="EMBL" id="AWVJ01000160">
    <property type="protein sequence ID" value="ERK43127.1"/>
    <property type="molecule type" value="Genomic_DNA"/>
</dbReference>
<evidence type="ECO:0008006" key="3">
    <source>
        <dbReference type="Google" id="ProtNLM"/>
    </source>
</evidence>
<organism evidence="1 2">
    <name type="scientific">Eubacterium ramulus ATCC 29099</name>
    <dbReference type="NCBI Taxonomy" id="1256908"/>
    <lineage>
        <taxon>Bacteria</taxon>
        <taxon>Bacillati</taxon>
        <taxon>Bacillota</taxon>
        <taxon>Clostridia</taxon>
        <taxon>Eubacteriales</taxon>
        <taxon>Eubacteriaceae</taxon>
        <taxon>Eubacterium</taxon>
    </lineage>
</organism>
<dbReference type="PATRIC" id="fig|1256908.3.peg.2356"/>
<evidence type="ECO:0000313" key="1">
    <source>
        <dbReference type="EMBL" id="ERK43127.1"/>
    </source>
</evidence>
<protein>
    <recommendedName>
        <fullName evidence="3">DUF3990 domain-containing protein</fullName>
    </recommendedName>
</protein>
<evidence type="ECO:0000313" key="2">
    <source>
        <dbReference type="Proteomes" id="UP000016608"/>
    </source>
</evidence>
<comment type="caution">
    <text evidence="1">The sequence shown here is derived from an EMBL/GenBank/DDBJ whole genome shotgun (WGS) entry which is preliminary data.</text>
</comment>
<gene>
    <name evidence="1" type="ORF">HMPREF0373_02562</name>
</gene>
<reference evidence="1 2" key="1">
    <citation type="submission" date="2013-06" db="EMBL/GenBank/DDBJ databases">
        <authorList>
            <person name="Weinstock G."/>
            <person name="Sodergren E."/>
            <person name="Lobos E.A."/>
            <person name="Fulton L."/>
            <person name="Fulton R."/>
            <person name="Courtney L."/>
            <person name="Fronick C."/>
            <person name="O'Laughlin M."/>
            <person name="Godfrey J."/>
            <person name="Wilson R.M."/>
            <person name="Miner T."/>
            <person name="Farmer C."/>
            <person name="Delehaunty K."/>
            <person name="Cordes M."/>
            <person name="Minx P."/>
            <person name="Tomlinson C."/>
            <person name="Chen J."/>
            <person name="Wollam A."/>
            <person name="Pepin K.H."/>
            <person name="Bhonagiri V."/>
            <person name="Zhang X."/>
            <person name="Warren W."/>
            <person name="Mitreva M."/>
            <person name="Mardis E.R."/>
            <person name="Wilson R.K."/>
        </authorList>
    </citation>
    <scope>NUCLEOTIDE SEQUENCE [LARGE SCALE GENOMIC DNA]</scope>
    <source>
        <strain evidence="1 2">ATCC 29099</strain>
    </source>
</reference>
<dbReference type="AlphaFoldDB" id="U2QWL0"/>